<name>A0ABU5E5X5_9PROT</name>
<keyword evidence="3 7" id="KW-0812">Transmembrane</keyword>
<dbReference type="InterPro" id="IPR013130">
    <property type="entry name" value="Fe3_Rdtase_TM_dom"/>
</dbReference>
<comment type="subcellular location">
    <subcellularLocation>
        <location evidence="7">Cell membrane</location>
        <topology evidence="7">Multi-pass membrane protein</topology>
    </subcellularLocation>
    <subcellularLocation>
        <location evidence="1">Membrane</location>
        <topology evidence="1">Multi-pass membrane protein</topology>
    </subcellularLocation>
</comment>
<evidence type="ECO:0000256" key="7">
    <source>
        <dbReference type="HAMAP-Rule" id="MF_01207"/>
    </source>
</evidence>
<sequence>MLPWYDRNRQFSGFKASIFGGILLPGLWIGVAWALGRYDAASSTVAAAPALPAINASAGALPLGAMPVTEALHQIGLWAVRFLLLSLAVTPFRRIGQWPRLIQVRRMLGVAAFSYAAIHLFLYIVQQHYRLVFVASEIASRIYLTIGFAALLGLCTLAATSTDSALRRLGGRTWQRLHYLVYPITVPALVHFFLQSKVNVTEPVLMSGFFIWLMSYRLAYRLNGDRALSLWHLLGLAVWAGLLTAFGESAWYQFMTGLGGKRILLANLSFAHHIRPSWWVLAAGSAMMGLKLIADRVWAGKKRRRLSPAASPT</sequence>
<keyword evidence="7" id="KW-0349">Heme</keyword>
<dbReference type="HAMAP" id="MF_01207">
    <property type="entry name" value="MsrQ"/>
    <property type="match status" value="1"/>
</dbReference>
<keyword evidence="6 7" id="KW-0472">Membrane</keyword>
<feature type="transmembrane region" description="Helical" evidence="7">
    <location>
        <begin position="12"/>
        <end position="35"/>
    </location>
</feature>
<evidence type="ECO:0000256" key="1">
    <source>
        <dbReference type="ARBA" id="ARBA00004141"/>
    </source>
</evidence>
<comment type="caution">
    <text evidence="7">Lacks conserved residue(s) required for the propagation of feature annotation.</text>
</comment>
<dbReference type="Proteomes" id="UP001279642">
    <property type="component" value="Unassembled WGS sequence"/>
</dbReference>
<dbReference type="EMBL" id="JAXCLW010000001">
    <property type="protein sequence ID" value="MDY0881591.1"/>
    <property type="molecule type" value="Genomic_DNA"/>
</dbReference>
<keyword evidence="2 7" id="KW-0813">Transport</keyword>
<dbReference type="Pfam" id="PF01794">
    <property type="entry name" value="Ferric_reduct"/>
    <property type="match status" value="1"/>
</dbReference>
<evidence type="ECO:0000256" key="4">
    <source>
        <dbReference type="ARBA" id="ARBA00022989"/>
    </source>
</evidence>
<evidence type="ECO:0000256" key="5">
    <source>
        <dbReference type="ARBA" id="ARBA00023004"/>
    </source>
</evidence>
<comment type="subunit">
    <text evidence="7">Heterodimer of a catalytic subunit (MsrP) and a heme-binding subunit (MsrQ).</text>
</comment>
<feature type="transmembrane region" description="Helical" evidence="7">
    <location>
        <begin position="231"/>
        <end position="254"/>
    </location>
</feature>
<keyword evidence="7" id="KW-0479">Metal-binding</keyword>
<evidence type="ECO:0000256" key="6">
    <source>
        <dbReference type="ARBA" id="ARBA00023136"/>
    </source>
</evidence>
<evidence type="ECO:0000313" key="10">
    <source>
        <dbReference type="Proteomes" id="UP001279642"/>
    </source>
</evidence>
<dbReference type="PANTHER" id="PTHR36964">
    <property type="entry name" value="PROTEIN-METHIONINE-SULFOXIDE REDUCTASE HEME-BINDING SUBUNIT MSRQ"/>
    <property type="match status" value="1"/>
</dbReference>
<dbReference type="RefSeq" id="WP_320506650.1">
    <property type="nucleotide sequence ID" value="NZ_JAXCLW010000001.1"/>
</dbReference>
<feature type="transmembrane region" description="Helical" evidence="7">
    <location>
        <begin position="177"/>
        <end position="194"/>
    </location>
</feature>
<accession>A0ABU5E5X5</accession>
<dbReference type="InterPro" id="IPR022837">
    <property type="entry name" value="MsrQ-like"/>
</dbReference>
<evidence type="ECO:0000256" key="2">
    <source>
        <dbReference type="ARBA" id="ARBA00022448"/>
    </source>
</evidence>
<keyword evidence="7" id="KW-0249">Electron transport</keyword>
<keyword evidence="7" id="KW-0285">Flavoprotein</keyword>
<evidence type="ECO:0000256" key="3">
    <source>
        <dbReference type="ARBA" id="ARBA00022692"/>
    </source>
</evidence>
<evidence type="ECO:0000259" key="8">
    <source>
        <dbReference type="Pfam" id="PF01794"/>
    </source>
</evidence>
<comment type="function">
    <text evidence="7">Part of the MsrPQ system that repairs oxidized periplasmic proteins containing methionine sulfoxide residues (Met-O), using respiratory chain electrons. Thus protects these proteins from oxidative-stress damage caused by reactive species of oxygen and chlorine generated by the host defense mechanisms. MsrPQ is essential for the maintenance of envelope integrity under bleach stress, rescuing a wide series of structurally unrelated periplasmic proteins from methionine oxidation. MsrQ provides electrons for reduction to the reductase catalytic subunit MsrP, using the quinone pool of the respiratory chain.</text>
</comment>
<comment type="caution">
    <text evidence="9">The sequence shown here is derived from an EMBL/GenBank/DDBJ whole genome shotgun (WGS) entry which is preliminary data.</text>
</comment>
<keyword evidence="10" id="KW-1185">Reference proteome</keyword>
<feature type="transmembrane region" description="Helical" evidence="7">
    <location>
        <begin position="107"/>
        <end position="126"/>
    </location>
</feature>
<keyword evidence="7" id="KW-0288">FMN</keyword>
<comment type="cofactor">
    <cofactor evidence="7">
        <name>FMN</name>
        <dbReference type="ChEBI" id="CHEBI:58210"/>
    </cofactor>
    <text evidence="7">Binds 1 FMN per subunit.</text>
</comment>
<protein>
    <recommendedName>
        <fullName evidence="7">Protein-methionine-sulfoxide reductase heme-binding subunit MsrQ</fullName>
    </recommendedName>
    <alternativeName>
        <fullName evidence="7">Flavocytochrome MsrQ</fullName>
    </alternativeName>
</protein>
<feature type="transmembrane region" description="Helical" evidence="7">
    <location>
        <begin position="274"/>
        <end position="294"/>
    </location>
</feature>
<organism evidence="9 10">
    <name type="scientific">Dongia soli</name>
    <dbReference type="NCBI Taxonomy" id="600628"/>
    <lineage>
        <taxon>Bacteria</taxon>
        <taxon>Pseudomonadati</taxon>
        <taxon>Pseudomonadota</taxon>
        <taxon>Alphaproteobacteria</taxon>
        <taxon>Rhodospirillales</taxon>
        <taxon>Dongiaceae</taxon>
        <taxon>Dongia</taxon>
    </lineage>
</organism>
<gene>
    <name evidence="7" type="primary">msrQ</name>
    <name evidence="9" type="ORF">SMD27_01925</name>
</gene>
<dbReference type="PANTHER" id="PTHR36964:SF1">
    <property type="entry name" value="PROTEIN-METHIONINE-SULFOXIDE REDUCTASE HEME-BINDING SUBUNIT MSRQ"/>
    <property type="match status" value="1"/>
</dbReference>
<keyword evidence="5 7" id="KW-0408">Iron</keyword>
<feature type="transmembrane region" description="Helical" evidence="7">
    <location>
        <begin position="138"/>
        <end position="157"/>
    </location>
</feature>
<keyword evidence="4 7" id="KW-1133">Transmembrane helix</keyword>
<proteinExistence type="inferred from homology"/>
<comment type="cofactor">
    <cofactor evidence="7">
        <name>heme b</name>
        <dbReference type="ChEBI" id="CHEBI:60344"/>
    </cofactor>
    <text evidence="7">Binds 1 heme b (iron(II)-protoporphyrin IX) group per subunit.</text>
</comment>
<keyword evidence="7" id="KW-1003">Cell membrane</keyword>
<comment type="similarity">
    <text evidence="7">Belongs to the MsrQ family.</text>
</comment>
<feature type="transmembrane region" description="Helical" evidence="7">
    <location>
        <begin position="200"/>
        <end position="219"/>
    </location>
</feature>
<feature type="transmembrane region" description="Helical" evidence="7">
    <location>
        <begin position="75"/>
        <end position="95"/>
    </location>
</feature>
<reference evidence="9 10" key="1">
    <citation type="journal article" date="2016" name="Antonie Van Leeuwenhoek">
        <title>Dongia soli sp. nov., isolated from soil from Dokdo, Korea.</title>
        <authorList>
            <person name="Kim D.U."/>
            <person name="Lee H."/>
            <person name="Kim H."/>
            <person name="Kim S.G."/>
            <person name="Ka J.O."/>
        </authorList>
    </citation>
    <scope>NUCLEOTIDE SEQUENCE [LARGE SCALE GENOMIC DNA]</scope>
    <source>
        <strain evidence="9 10">D78</strain>
    </source>
</reference>
<evidence type="ECO:0000313" key="9">
    <source>
        <dbReference type="EMBL" id="MDY0881591.1"/>
    </source>
</evidence>
<feature type="domain" description="Ferric oxidoreductase" evidence="8">
    <location>
        <begin position="76"/>
        <end position="186"/>
    </location>
</feature>